<accession>A0A358DZV6</accession>
<evidence type="ECO:0000313" key="2">
    <source>
        <dbReference type="Proteomes" id="UP000264779"/>
    </source>
</evidence>
<organism evidence="1 2">
    <name type="scientific">Alteromonas australica</name>
    <dbReference type="NCBI Taxonomy" id="589873"/>
    <lineage>
        <taxon>Bacteria</taxon>
        <taxon>Pseudomonadati</taxon>
        <taxon>Pseudomonadota</taxon>
        <taxon>Gammaproteobacteria</taxon>
        <taxon>Alteromonadales</taxon>
        <taxon>Alteromonadaceae</taxon>
        <taxon>Alteromonas/Salinimonas group</taxon>
        <taxon>Alteromonas</taxon>
    </lineage>
</organism>
<dbReference type="Proteomes" id="UP000264779">
    <property type="component" value="Unassembled WGS sequence"/>
</dbReference>
<reference evidence="1 2" key="1">
    <citation type="journal article" date="2018" name="Nat. Biotechnol.">
        <title>A standardized bacterial taxonomy based on genome phylogeny substantially revises the tree of life.</title>
        <authorList>
            <person name="Parks D.H."/>
            <person name="Chuvochina M."/>
            <person name="Waite D.W."/>
            <person name="Rinke C."/>
            <person name="Skarshewski A."/>
            <person name="Chaumeil P.A."/>
            <person name="Hugenholtz P."/>
        </authorList>
    </citation>
    <scope>NUCLEOTIDE SEQUENCE [LARGE SCALE GENOMIC DNA]</scope>
    <source>
        <strain evidence="1">UBA11621</strain>
    </source>
</reference>
<evidence type="ECO:0000313" key="1">
    <source>
        <dbReference type="EMBL" id="HBU51462.1"/>
    </source>
</evidence>
<sequence length="180" mass="20267">MPTHAGRGLRVGQIGNLFLFLGVYIELHIFCDKLLIKGYGWDKTVRVSMAAADTRNKIRIDADSKRILGLLKRRHVIKTESDAVNLAIRMAGAQIILADVNETNELLHTIADSLNDFPKLSNKLTSQSLKNEAVLIRTFAYLRKLLAVIGEERGKPLIESAENDFKQHMIARTRSENKDE</sequence>
<protein>
    <submittedName>
        <fullName evidence="1">Uncharacterized protein</fullName>
    </submittedName>
</protein>
<name>A0A358DZV6_9ALTE</name>
<gene>
    <name evidence="1" type="ORF">DEB45_09385</name>
</gene>
<proteinExistence type="predicted"/>
<comment type="caution">
    <text evidence="1">The sequence shown here is derived from an EMBL/GenBank/DDBJ whole genome shotgun (WGS) entry which is preliminary data.</text>
</comment>
<dbReference type="EMBL" id="DONK01000137">
    <property type="protein sequence ID" value="HBU51462.1"/>
    <property type="molecule type" value="Genomic_DNA"/>
</dbReference>
<dbReference type="AlphaFoldDB" id="A0A358DZV6"/>